<organism evidence="1 2">
    <name type="scientific">Roseofilum acuticapitatum BLCC-M154</name>
    <dbReference type="NCBI Taxonomy" id="3022444"/>
    <lineage>
        <taxon>Bacteria</taxon>
        <taxon>Bacillati</taxon>
        <taxon>Cyanobacteriota</taxon>
        <taxon>Cyanophyceae</taxon>
        <taxon>Desertifilales</taxon>
        <taxon>Desertifilaceae</taxon>
        <taxon>Roseofilum</taxon>
        <taxon>Roseofilum acuticapitatum</taxon>
    </lineage>
</organism>
<evidence type="ECO:0008006" key="3">
    <source>
        <dbReference type="Google" id="ProtNLM"/>
    </source>
</evidence>
<evidence type="ECO:0000313" key="2">
    <source>
        <dbReference type="Proteomes" id="UP001235303"/>
    </source>
</evidence>
<evidence type="ECO:0000313" key="1">
    <source>
        <dbReference type="EMBL" id="MDJ1171305.1"/>
    </source>
</evidence>
<protein>
    <recommendedName>
        <fullName evidence="3">DUF2281 domain-containing protein</fullName>
    </recommendedName>
</protein>
<keyword evidence="2" id="KW-1185">Reference proteome</keyword>
<comment type="caution">
    <text evidence="1">The sequence shown here is derived from an EMBL/GenBank/DDBJ whole genome shotgun (WGS) entry which is preliminary data.</text>
</comment>
<gene>
    <name evidence="1" type="ORF">PMG71_17895</name>
</gene>
<sequence>MGISELLPILQNLSDAEKLRILEFLQADLDRPQSPPSTDVGESRLRRKENLLVIETGSLAHIDFNQLIGQLREDSNSIKNENSI</sequence>
<name>A0ABT7AWR3_9CYAN</name>
<accession>A0ABT7AWR3</accession>
<dbReference type="EMBL" id="JAQOSP010000109">
    <property type="protein sequence ID" value="MDJ1171305.1"/>
    <property type="molecule type" value="Genomic_DNA"/>
</dbReference>
<reference evidence="1 2" key="1">
    <citation type="submission" date="2023-01" db="EMBL/GenBank/DDBJ databases">
        <title>Novel diversity within Roseofilum (Cyanobacteria; Desertifilaceae) from marine benthic mats with descriptions of four novel species.</title>
        <authorList>
            <person name="Wang Y."/>
            <person name="Berthold D.E."/>
            <person name="Hu J."/>
            <person name="Lefler F.W."/>
            <person name="Laughinghouse H.D. IV."/>
        </authorList>
    </citation>
    <scope>NUCLEOTIDE SEQUENCE [LARGE SCALE GENOMIC DNA]</scope>
    <source>
        <strain evidence="1 2">BLCC-M154</strain>
    </source>
</reference>
<proteinExistence type="predicted"/>
<dbReference type="Proteomes" id="UP001235303">
    <property type="component" value="Unassembled WGS sequence"/>
</dbReference>
<dbReference type="RefSeq" id="WP_283755059.1">
    <property type="nucleotide sequence ID" value="NZ_JAQOSP010000109.1"/>
</dbReference>